<feature type="domain" description="DUF4394" evidence="2">
    <location>
        <begin position="49"/>
        <end position="280"/>
    </location>
</feature>
<dbReference type="Pfam" id="PF14339">
    <property type="entry name" value="DUF4394"/>
    <property type="match status" value="1"/>
</dbReference>
<evidence type="ECO:0000313" key="4">
    <source>
        <dbReference type="Proteomes" id="UP000597656"/>
    </source>
</evidence>
<keyword evidence="1" id="KW-0732">Signal</keyword>
<keyword evidence="4" id="KW-1185">Reference proteome</keyword>
<name>A0ABQ2HXV3_9PSEU</name>
<dbReference type="RefSeq" id="WP_189155612.1">
    <property type="nucleotide sequence ID" value="NZ_BMNC01000004.1"/>
</dbReference>
<protein>
    <recommendedName>
        <fullName evidence="2">DUF4394 domain-containing protein</fullName>
    </recommendedName>
</protein>
<feature type="signal peptide" evidence="1">
    <location>
        <begin position="1"/>
        <end position="27"/>
    </location>
</feature>
<dbReference type="EMBL" id="BMNC01000004">
    <property type="protein sequence ID" value="GGM92959.1"/>
    <property type="molecule type" value="Genomic_DNA"/>
</dbReference>
<dbReference type="SUPFAM" id="SSF75011">
    <property type="entry name" value="3-carboxy-cis,cis-mucoante lactonizing enzyme"/>
    <property type="match status" value="1"/>
</dbReference>
<gene>
    <name evidence="3" type="ORF">GCM10011609_33030</name>
</gene>
<reference evidence="4" key="1">
    <citation type="journal article" date="2019" name="Int. J. Syst. Evol. Microbiol.">
        <title>The Global Catalogue of Microorganisms (GCM) 10K type strain sequencing project: providing services to taxonomists for standard genome sequencing and annotation.</title>
        <authorList>
            <consortium name="The Broad Institute Genomics Platform"/>
            <consortium name="The Broad Institute Genome Sequencing Center for Infectious Disease"/>
            <person name="Wu L."/>
            <person name="Ma J."/>
        </authorList>
    </citation>
    <scope>NUCLEOTIDE SEQUENCE [LARGE SCALE GENOMIC DNA]</scope>
    <source>
        <strain evidence="4">CGMCC 4.7319</strain>
    </source>
</reference>
<organism evidence="3 4">
    <name type="scientific">Lentzea pudingi</name>
    <dbReference type="NCBI Taxonomy" id="1789439"/>
    <lineage>
        <taxon>Bacteria</taxon>
        <taxon>Bacillati</taxon>
        <taxon>Actinomycetota</taxon>
        <taxon>Actinomycetes</taxon>
        <taxon>Pseudonocardiales</taxon>
        <taxon>Pseudonocardiaceae</taxon>
        <taxon>Lentzea</taxon>
    </lineage>
</organism>
<accession>A0ABQ2HXV3</accession>
<dbReference type="Proteomes" id="UP000597656">
    <property type="component" value="Unassembled WGS sequence"/>
</dbReference>
<evidence type="ECO:0000259" key="2">
    <source>
        <dbReference type="Pfam" id="PF14339"/>
    </source>
</evidence>
<evidence type="ECO:0000256" key="1">
    <source>
        <dbReference type="SAM" id="SignalP"/>
    </source>
</evidence>
<sequence length="283" mass="28587">MRIARTTALVGAAALLMTALGATPASASADQPRVHLLTSDGVLSTRSWSSPLLSQQRVRVSGLKARDRLIGMDVRPATRALYAIAASGQLYVLDPRTGKATAVGAPAAITGTAVGFDFNPAVDRIRLVATSGQNLRLHPDTGAVAAVDTPLAYAQGDRAEGSTPQVSGAGYTNSVAGATSTTLYDLDSRRDTLVTQGTVAGATPVVSPNTGQLFTVGGLGLDIAKTNGFDIATVGGRDSAMAAVQPDFSLLGGSLLVKVSLTTGRASVVGLAGGDVVGLAFAR</sequence>
<proteinExistence type="predicted"/>
<comment type="caution">
    <text evidence="3">The sequence shown here is derived from an EMBL/GenBank/DDBJ whole genome shotgun (WGS) entry which is preliminary data.</text>
</comment>
<evidence type="ECO:0000313" key="3">
    <source>
        <dbReference type="EMBL" id="GGM92959.1"/>
    </source>
</evidence>
<feature type="chain" id="PRO_5046262574" description="DUF4394 domain-containing protein" evidence="1">
    <location>
        <begin position="28"/>
        <end position="283"/>
    </location>
</feature>
<dbReference type="InterPro" id="IPR025507">
    <property type="entry name" value="DUF4394"/>
</dbReference>